<keyword evidence="7" id="KW-1133">Transmembrane helix</keyword>
<evidence type="ECO:0000256" key="6">
    <source>
        <dbReference type="SAM" id="MobiDB-lite"/>
    </source>
</evidence>
<dbReference type="PANTHER" id="PTHR43806:SF11">
    <property type="entry name" value="CEREVISIN-RELATED"/>
    <property type="match status" value="1"/>
</dbReference>
<dbReference type="InterPro" id="IPR036852">
    <property type="entry name" value="Peptidase_S8/S53_dom_sf"/>
</dbReference>
<keyword evidence="7" id="KW-0472">Membrane</keyword>
<evidence type="ECO:0000313" key="10">
    <source>
        <dbReference type="EMBL" id="MDR7277282.1"/>
    </source>
</evidence>
<keyword evidence="2" id="KW-0645">Protease</keyword>
<evidence type="ECO:0000313" key="11">
    <source>
        <dbReference type="Proteomes" id="UP001183643"/>
    </source>
</evidence>
<evidence type="ECO:0000256" key="3">
    <source>
        <dbReference type="ARBA" id="ARBA00022801"/>
    </source>
</evidence>
<organism evidence="10 11">
    <name type="scientific">Catenuloplanes atrovinosus</name>
    <dbReference type="NCBI Taxonomy" id="137266"/>
    <lineage>
        <taxon>Bacteria</taxon>
        <taxon>Bacillati</taxon>
        <taxon>Actinomycetota</taxon>
        <taxon>Actinomycetes</taxon>
        <taxon>Micromonosporales</taxon>
        <taxon>Micromonosporaceae</taxon>
        <taxon>Catenuloplanes</taxon>
    </lineage>
</organism>
<dbReference type="AlphaFoldDB" id="A0AAE3YQ89"/>
<evidence type="ECO:0000256" key="1">
    <source>
        <dbReference type="ARBA" id="ARBA00011073"/>
    </source>
</evidence>
<accession>A0AAE3YQ89</accession>
<evidence type="ECO:0000256" key="7">
    <source>
        <dbReference type="SAM" id="Phobius"/>
    </source>
</evidence>
<keyword evidence="3" id="KW-0378">Hydrolase</keyword>
<keyword evidence="11" id="KW-1185">Reference proteome</keyword>
<feature type="chain" id="PRO_5041921305" description="Peptidase S8/S53 domain-containing protein" evidence="8">
    <location>
        <begin position="32"/>
        <end position="531"/>
    </location>
</feature>
<name>A0AAE3YQ89_9ACTN</name>
<dbReference type="InterPro" id="IPR050131">
    <property type="entry name" value="Peptidase_S8_subtilisin-like"/>
</dbReference>
<proteinExistence type="inferred from homology"/>
<dbReference type="RefSeq" id="WP_310369475.1">
    <property type="nucleotide sequence ID" value="NZ_JAVDYB010000001.1"/>
</dbReference>
<keyword evidence="4" id="KW-0720">Serine protease</keyword>
<feature type="domain" description="Peptidase S8/S53" evidence="9">
    <location>
        <begin position="177"/>
        <end position="443"/>
    </location>
</feature>
<evidence type="ECO:0000256" key="2">
    <source>
        <dbReference type="ARBA" id="ARBA00022670"/>
    </source>
</evidence>
<dbReference type="PROSITE" id="PS51892">
    <property type="entry name" value="SUBTILASE"/>
    <property type="match status" value="1"/>
</dbReference>
<feature type="region of interest" description="Disordered" evidence="6">
    <location>
        <begin position="123"/>
        <end position="160"/>
    </location>
</feature>
<dbReference type="Pfam" id="PF00082">
    <property type="entry name" value="Peptidase_S8"/>
    <property type="match status" value="1"/>
</dbReference>
<dbReference type="PRINTS" id="PR00723">
    <property type="entry name" value="SUBTILISIN"/>
</dbReference>
<gene>
    <name evidence="10" type="ORF">J2S41_004060</name>
</gene>
<dbReference type="Gene3D" id="3.40.50.200">
    <property type="entry name" value="Peptidase S8/S53 domain"/>
    <property type="match status" value="1"/>
</dbReference>
<dbReference type="InterPro" id="IPR015500">
    <property type="entry name" value="Peptidase_S8_subtilisin-rel"/>
</dbReference>
<comment type="caution">
    <text evidence="5">Lacks conserved residue(s) required for the propagation of feature annotation.</text>
</comment>
<keyword evidence="7" id="KW-0812">Transmembrane</keyword>
<sequence length="531" mass="52159">MNPRTSGRGAALRLALALLLAVSWAPRSALAAPSPEEFVKFYVVAVAYGGQPEQLPSIAERLLGDRNRATELFDMNKGRPQPAGGNLTDIGTLRPGWYLVLPWDALGTGVRYGALPVTPPAAPPPDIAPASGTPTPSTSGAPARREGCTASAAASRPGTNWGQVRLAPEVAWDRSRGADVLVALVDSGVDTQVSALAGRVAPGADMVTGAANGNVDCTGSGTALAGIIAGGTNGNGAAVGVAPEAEILPVRVVDNADRATPDDVASGITVAVSAGAGVIALGGVTNPADEVVADAIADAAEHDVVVIIAAPAGPSAQPASPGPASTAQLAPGAASTSPPAAGVLRVGGVGAEGQLAAQYRPGSVDVVAPGIDVASVGAAGTGAVVGSGTEYAVAFVAGAAALVRAAFPTMNAADVARQLTLTAAPVGPAGDAGTAEDSRYGAGMIDLAAAVAEPLAGDAGGIPFGGDPALWSLAALGGLALALVAAILWRLRARGWREAAAADDDVDGRPEESAAQTVMPRWPAGVADEDR</sequence>
<dbReference type="GO" id="GO:0006508">
    <property type="term" value="P:proteolysis"/>
    <property type="evidence" value="ECO:0007669"/>
    <property type="project" value="UniProtKB-KW"/>
</dbReference>
<dbReference type="SUPFAM" id="SSF52743">
    <property type="entry name" value="Subtilisin-like"/>
    <property type="match status" value="1"/>
</dbReference>
<evidence type="ECO:0000259" key="9">
    <source>
        <dbReference type="Pfam" id="PF00082"/>
    </source>
</evidence>
<evidence type="ECO:0000256" key="5">
    <source>
        <dbReference type="PROSITE-ProRule" id="PRU01240"/>
    </source>
</evidence>
<feature type="transmembrane region" description="Helical" evidence="7">
    <location>
        <begin position="469"/>
        <end position="489"/>
    </location>
</feature>
<dbReference type="PANTHER" id="PTHR43806">
    <property type="entry name" value="PEPTIDASE S8"/>
    <property type="match status" value="1"/>
</dbReference>
<keyword evidence="8" id="KW-0732">Signal</keyword>
<evidence type="ECO:0000256" key="4">
    <source>
        <dbReference type="ARBA" id="ARBA00022825"/>
    </source>
</evidence>
<reference evidence="10" key="1">
    <citation type="submission" date="2023-07" db="EMBL/GenBank/DDBJ databases">
        <title>Sequencing the genomes of 1000 actinobacteria strains.</title>
        <authorList>
            <person name="Klenk H.-P."/>
        </authorList>
    </citation>
    <scope>NUCLEOTIDE SEQUENCE</scope>
    <source>
        <strain evidence="10">DSM 44707</strain>
    </source>
</reference>
<dbReference type="GO" id="GO:0004252">
    <property type="term" value="F:serine-type endopeptidase activity"/>
    <property type="evidence" value="ECO:0007669"/>
    <property type="project" value="InterPro"/>
</dbReference>
<evidence type="ECO:0000256" key="8">
    <source>
        <dbReference type="SAM" id="SignalP"/>
    </source>
</evidence>
<comment type="similarity">
    <text evidence="1 5">Belongs to the peptidase S8 family.</text>
</comment>
<dbReference type="EMBL" id="JAVDYB010000001">
    <property type="protein sequence ID" value="MDR7277282.1"/>
    <property type="molecule type" value="Genomic_DNA"/>
</dbReference>
<protein>
    <recommendedName>
        <fullName evidence="9">Peptidase S8/S53 domain-containing protein</fullName>
    </recommendedName>
</protein>
<feature type="region of interest" description="Disordered" evidence="6">
    <location>
        <begin position="500"/>
        <end position="531"/>
    </location>
</feature>
<dbReference type="InterPro" id="IPR000209">
    <property type="entry name" value="Peptidase_S8/S53_dom"/>
</dbReference>
<dbReference type="Proteomes" id="UP001183643">
    <property type="component" value="Unassembled WGS sequence"/>
</dbReference>
<feature type="signal peptide" evidence="8">
    <location>
        <begin position="1"/>
        <end position="31"/>
    </location>
</feature>
<comment type="caution">
    <text evidence="10">The sequence shown here is derived from an EMBL/GenBank/DDBJ whole genome shotgun (WGS) entry which is preliminary data.</text>
</comment>